<dbReference type="InterPro" id="IPR003317">
    <property type="entry name" value="Cyt-d_oxidase_su2"/>
</dbReference>
<dbReference type="GO" id="GO:0070069">
    <property type="term" value="C:cytochrome complex"/>
    <property type="evidence" value="ECO:0007669"/>
    <property type="project" value="TreeGrafter"/>
</dbReference>
<organism evidence="13 14">
    <name type="scientific">Tahibacter aquaticus</name>
    <dbReference type="NCBI Taxonomy" id="520092"/>
    <lineage>
        <taxon>Bacteria</taxon>
        <taxon>Pseudomonadati</taxon>
        <taxon>Pseudomonadota</taxon>
        <taxon>Gammaproteobacteria</taxon>
        <taxon>Lysobacterales</taxon>
        <taxon>Rhodanobacteraceae</taxon>
        <taxon>Tahibacter</taxon>
    </lineage>
</organism>
<feature type="transmembrane region" description="Helical" evidence="12">
    <location>
        <begin position="93"/>
        <end position="113"/>
    </location>
</feature>
<feature type="transmembrane region" description="Helical" evidence="12">
    <location>
        <begin position="168"/>
        <end position="189"/>
    </location>
</feature>
<dbReference type="GO" id="GO:0046872">
    <property type="term" value="F:metal ion binding"/>
    <property type="evidence" value="ECO:0007669"/>
    <property type="project" value="UniProtKB-KW"/>
</dbReference>
<comment type="caution">
    <text evidence="13">The sequence shown here is derived from an EMBL/GenBank/DDBJ whole genome shotgun (WGS) entry which is preliminary data.</text>
</comment>
<dbReference type="EMBL" id="SNZH01000005">
    <property type="protein sequence ID" value="TDR44936.1"/>
    <property type="molecule type" value="Genomic_DNA"/>
</dbReference>
<dbReference type="GO" id="GO:0016682">
    <property type="term" value="F:oxidoreductase activity, acting on diphenols and related substances as donors, oxygen as acceptor"/>
    <property type="evidence" value="ECO:0007669"/>
    <property type="project" value="TreeGrafter"/>
</dbReference>
<evidence type="ECO:0000256" key="2">
    <source>
        <dbReference type="ARBA" id="ARBA00007543"/>
    </source>
</evidence>
<evidence type="ECO:0000256" key="4">
    <source>
        <dbReference type="ARBA" id="ARBA00022475"/>
    </source>
</evidence>
<keyword evidence="7" id="KW-0479">Metal-binding</keyword>
<evidence type="ECO:0000256" key="7">
    <source>
        <dbReference type="ARBA" id="ARBA00022723"/>
    </source>
</evidence>
<keyword evidence="5" id="KW-0349">Heme</keyword>
<keyword evidence="14" id="KW-1185">Reference proteome</keyword>
<evidence type="ECO:0000256" key="8">
    <source>
        <dbReference type="ARBA" id="ARBA00022982"/>
    </source>
</evidence>
<dbReference type="NCBIfam" id="TIGR00203">
    <property type="entry name" value="cydB"/>
    <property type="match status" value="1"/>
</dbReference>
<dbReference type="AlphaFoldDB" id="A0A4V3DML0"/>
<dbReference type="Proteomes" id="UP000295293">
    <property type="component" value="Unassembled WGS sequence"/>
</dbReference>
<dbReference type="PIRSF" id="PIRSF000267">
    <property type="entry name" value="Cyt_oxidse_sub2"/>
    <property type="match status" value="1"/>
</dbReference>
<proteinExistence type="inferred from homology"/>
<dbReference type="RefSeq" id="WP_133818448.1">
    <property type="nucleotide sequence ID" value="NZ_SNZH01000005.1"/>
</dbReference>
<keyword evidence="10" id="KW-0408">Iron</keyword>
<feature type="transmembrane region" description="Helical" evidence="12">
    <location>
        <begin position="341"/>
        <end position="360"/>
    </location>
</feature>
<dbReference type="GO" id="GO:0019646">
    <property type="term" value="P:aerobic electron transport chain"/>
    <property type="evidence" value="ECO:0007669"/>
    <property type="project" value="TreeGrafter"/>
</dbReference>
<feature type="transmembrane region" description="Helical" evidence="12">
    <location>
        <begin position="16"/>
        <end position="47"/>
    </location>
</feature>
<evidence type="ECO:0000256" key="9">
    <source>
        <dbReference type="ARBA" id="ARBA00022989"/>
    </source>
</evidence>
<keyword evidence="11 12" id="KW-0472">Membrane</keyword>
<sequence length="384" mass="41955">MSDLLALLMSYETLRVIWWLFLGVLLIGFAVMDGFDLGIGALLPVIARTDDERRVLINTIGPTWEGNQVWFVLGGGAIFAAFPLIYAAAFSGFFVALILVLFALILRPVGFDYRSKLPDPRWRSTWDWCLFVGGFVPALVFGVAFGNLLQGVPLRFDAEMRVFYDGNFFGLLNPFALVCGVVSLAMLAMHGAVFLQLKTVGELHARARRWQGIAALVYASAFAVAGLWLVLGIDGYRLVSFAGSEGASNPLAKTAVREAGAWLANYRAAPLLWLIPALGFAGAALAWRLGPRRPGWAFVASAVSVGATILTAAVAMFPFMLPSSIAPSHSLTVWDSTSSLLTLRWMFCMTVLFLPLIILYTSWVFRVMRGPVTLDDVRGSDAHY</sequence>
<evidence type="ECO:0000256" key="3">
    <source>
        <dbReference type="ARBA" id="ARBA00022448"/>
    </source>
</evidence>
<evidence type="ECO:0000256" key="10">
    <source>
        <dbReference type="ARBA" id="ARBA00023004"/>
    </source>
</evidence>
<evidence type="ECO:0000256" key="1">
    <source>
        <dbReference type="ARBA" id="ARBA00004651"/>
    </source>
</evidence>
<evidence type="ECO:0000256" key="12">
    <source>
        <dbReference type="SAM" id="Phobius"/>
    </source>
</evidence>
<keyword evidence="9 12" id="KW-1133">Transmembrane helix</keyword>
<comment type="similarity">
    <text evidence="2">Belongs to the cytochrome ubiquinol oxidase subunit 2 family.</text>
</comment>
<dbReference type="GO" id="GO:0009055">
    <property type="term" value="F:electron transfer activity"/>
    <property type="evidence" value="ECO:0007669"/>
    <property type="project" value="TreeGrafter"/>
</dbReference>
<keyword evidence="4" id="KW-1003">Cell membrane</keyword>
<evidence type="ECO:0000256" key="6">
    <source>
        <dbReference type="ARBA" id="ARBA00022692"/>
    </source>
</evidence>
<comment type="subcellular location">
    <subcellularLocation>
        <location evidence="1">Cell membrane</location>
        <topology evidence="1">Multi-pass membrane protein</topology>
    </subcellularLocation>
</comment>
<protein>
    <submittedName>
        <fullName evidence="13">Cytochrome d ubiquinol oxidase subunit II</fullName>
    </submittedName>
</protein>
<evidence type="ECO:0000256" key="5">
    <source>
        <dbReference type="ARBA" id="ARBA00022617"/>
    </source>
</evidence>
<evidence type="ECO:0000313" key="14">
    <source>
        <dbReference type="Proteomes" id="UP000295293"/>
    </source>
</evidence>
<dbReference type="PANTHER" id="PTHR43141">
    <property type="entry name" value="CYTOCHROME BD2 SUBUNIT II"/>
    <property type="match status" value="1"/>
</dbReference>
<dbReference type="PANTHER" id="PTHR43141:SF5">
    <property type="entry name" value="CYTOCHROME BD-I UBIQUINOL OXIDASE SUBUNIT 2"/>
    <property type="match status" value="1"/>
</dbReference>
<keyword evidence="3" id="KW-0813">Transport</keyword>
<dbReference type="GO" id="GO:0005886">
    <property type="term" value="C:plasma membrane"/>
    <property type="evidence" value="ECO:0007669"/>
    <property type="project" value="UniProtKB-SubCell"/>
</dbReference>
<dbReference type="Pfam" id="PF02322">
    <property type="entry name" value="Cyt_bd_oxida_II"/>
    <property type="match status" value="1"/>
</dbReference>
<feature type="transmembrane region" description="Helical" evidence="12">
    <location>
        <begin position="296"/>
        <end position="321"/>
    </location>
</feature>
<dbReference type="OrthoDB" id="9776710at2"/>
<feature type="transmembrane region" description="Helical" evidence="12">
    <location>
        <begin position="271"/>
        <end position="289"/>
    </location>
</feature>
<accession>A0A4V3DML0</accession>
<name>A0A4V3DML0_9GAMM</name>
<keyword evidence="8" id="KW-0249">Electron transport</keyword>
<evidence type="ECO:0000256" key="11">
    <source>
        <dbReference type="ARBA" id="ARBA00023136"/>
    </source>
</evidence>
<feature type="transmembrane region" description="Helical" evidence="12">
    <location>
        <begin position="210"/>
        <end position="231"/>
    </location>
</feature>
<feature type="transmembrane region" description="Helical" evidence="12">
    <location>
        <begin position="125"/>
        <end position="148"/>
    </location>
</feature>
<reference evidence="13 14" key="1">
    <citation type="submission" date="2019-03" db="EMBL/GenBank/DDBJ databases">
        <title>Genomic Encyclopedia of Type Strains, Phase IV (KMG-IV): sequencing the most valuable type-strain genomes for metagenomic binning, comparative biology and taxonomic classification.</title>
        <authorList>
            <person name="Goeker M."/>
        </authorList>
    </citation>
    <scope>NUCLEOTIDE SEQUENCE [LARGE SCALE GENOMIC DNA]</scope>
    <source>
        <strain evidence="13 14">DSM 21667</strain>
    </source>
</reference>
<gene>
    <name evidence="13" type="ORF">DFR29_105119</name>
</gene>
<evidence type="ECO:0000313" key="13">
    <source>
        <dbReference type="EMBL" id="TDR44936.1"/>
    </source>
</evidence>
<keyword evidence="6 12" id="KW-0812">Transmembrane</keyword>